<evidence type="ECO:0000256" key="1">
    <source>
        <dbReference type="SAM" id="MobiDB-lite"/>
    </source>
</evidence>
<dbReference type="AlphaFoldDB" id="D1BVA2"/>
<reference evidence="3 4" key="2">
    <citation type="journal article" date="2010" name="Stand. Genomic Sci.">
        <title>Complete genome sequence of Xylanimonas cellulosilytica type strain (XIL07).</title>
        <authorList>
            <person name="Foster B."/>
            <person name="Pukall R."/>
            <person name="Abt B."/>
            <person name="Nolan M."/>
            <person name="Glavina Del Rio T."/>
            <person name="Chen F."/>
            <person name="Lucas S."/>
            <person name="Tice H."/>
            <person name="Pitluck S."/>
            <person name="Cheng J.-F."/>
            <person name="Chertkov O."/>
            <person name="Brettin T."/>
            <person name="Han C."/>
            <person name="Detter J.C."/>
            <person name="Bruce D."/>
            <person name="Goodwin L."/>
            <person name="Ivanova N."/>
            <person name="Mavromatis K."/>
            <person name="Pati A."/>
            <person name="Mikhailova N."/>
            <person name="Chen A."/>
            <person name="Palaniappan K."/>
            <person name="Land M."/>
            <person name="Hauser L."/>
            <person name="Chang Y.-J."/>
            <person name="Jeffries C.D."/>
            <person name="Chain P."/>
            <person name="Rohde M."/>
            <person name="Goeker M."/>
            <person name="Bristow J."/>
            <person name="Eisen J.A."/>
            <person name="Markowitz V."/>
            <person name="Hugenholtz P."/>
            <person name="Kyrpides N.C."/>
            <person name="Klenk H.-P."/>
            <person name="Lapidus A."/>
        </authorList>
    </citation>
    <scope>NUCLEOTIDE SEQUENCE [LARGE SCALE GENOMIC DNA]</scope>
    <source>
        <strain evidence="4">DSM 15894 / CECT 5975 / LMG 20990 / XIL07</strain>
    </source>
</reference>
<keyword evidence="2" id="KW-1133">Transmembrane helix</keyword>
<feature type="compositionally biased region" description="Pro residues" evidence="1">
    <location>
        <begin position="91"/>
        <end position="113"/>
    </location>
</feature>
<dbReference type="OrthoDB" id="5137482at2"/>
<dbReference type="EMBL" id="CP001821">
    <property type="protein sequence ID" value="ACZ29373.1"/>
    <property type="molecule type" value="Genomic_DNA"/>
</dbReference>
<keyword evidence="4" id="KW-1185">Reference proteome</keyword>
<dbReference type="RefSeq" id="WP_012877118.1">
    <property type="nucleotide sequence ID" value="NC_013530.1"/>
</dbReference>
<evidence type="ECO:0000313" key="3">
    <source>
        <dbReference type="EMBL" id="ACZ29373.1"/>
    </source>
</evidence>
<feature type="transmembrane region" description="Helical" evidence="2">
    <location>
        <begin position="47"/>
        <end position="68"/>
    </location>
</feature>
<gene>
    <name evidence="3" type="ordered locus">Xcel_0334</name>
</gene>
<dbReference type="KEGG" id="xce:Xcel_0334"/>
<dbReference type="HOGENOM" id="CLU_942600_0_0_11"/>
<accession>D1BVA2</accession>
<proteinExistence type="predicted"/>
<dbReference type="eggNOG" id="ENOG5032QXM">
    <property type="taxonomic scope" value="Bacteria"/>
</dbReference>
<feature type="region of interest" description="Disordered" evidence="1">
    <location>
        <begin position="74"/>
        <end position="132"/>
    </location>
</feature>
<dbReference type="Proteomes" id="UP000002255">
    <property type="component" value="Chromosome"/>
</dbReference>
<keyword evidence="2" id="KW-0472">Membrane</keyword>
<feature type="compositionally biased region" description="Low complexity" evidence="1">
    <location>
        <begin position="74"/>
        <end position="90"/>
    </location>
</feature>
<reference evidence="4" key="1">
    <citation type="submission" date="2009-11" db="EMBL/GenBank/DDBJ databases">
        <title>The complete chromosome of Xylanimonas cellulosilytica DSM 15894.</title>
        <authorList>
            <consortium name="US DOE Joint Genome Institute (JGI-PGF)"/>
            <person name="Lucas S."/>
            <person name="Copeland A."/>
            <person name="Lapidus A."/>
            <person name="Glavina del Rio T."/>
            <person name="Dalin E."/>
            <person name="Tice H."/>
            <person name="Bruce D."/>
            <person name="Goodwin L."/>
            <person name="Pitluck S."/>
            <person name="Kyrpides N."/>
            <person name="Mavromatis K."/>
            <person name="Ivanova N."/>
            <person name="Mikhailova N."/>
            <person name="Foster B."/>
            <person name="Clum A."/>
            <person name="Brettin T."/>
            <person name="Detter J.C."/>
            <person name="Han C."/>
            <person name="Larimer F."/>
            <person name="Land M."/>
            <person name="Hauser L."/>
            <person name="Markowitz V."/>
            <person name="Cheng J.F."/>
            <person name="Hugenholtz P."/>
            <person name="Woyke T."/>
            <person name="Wu D."/>
            <person name="Gehrich-Schroeter G."/>
            <person name="Schneider S."/>
            <person name="Pukall S.R."/>
            <person name="Klenk H.P."/>
            <person name="Eisen J.A."/>
        </authorList>
    </citation>
    <scope>NUCLEOTIDE SEQUENCE [LARGE SCALE GENOMIC DNA]</scope>
    <source>
        <strain evidence="4">DSM 15894 / CECT 5975 / LMG 20990 / XIL07</strain>
    </source>
</reference>
<keyword evidence="2" id="KW-0812">Transmembrane</keyword>
<name>D1BVA2_XYLCX</name>
<evidence type="ECO:0000313" key="4">
    <source>
        <dbReference type="Proteomes" id="UP000002255"/>
    </source>
</evidence>
<dbReference type="STRING" id="446471.Xcel_0334"/>
<protein>
    <submittedName>
        <fullName evidence="3">Uncharacterized protein</fullName>
    </submittedName>
</protein>
<sequence>MSIHDDHDDLRLALDAIAGAGAGTARPEQLLRTVRGRVRRRRAAKQVGIGATTLAVGGALAFGAVQLVPRALDPGPVGPATTPTVSATEPSPGPDPTEPTQPAPTTPSTPPVEPVADCSAAGGSTDVDLTGLPEPAQQTLRTLVQAAAACDADTLIALAQRDGTHLNFGANDPVETWTLPDAEADEPVYEILRALLTQTSWAPYTIESADDAVVWPRVFTPENAEDDAAWQEAIDAGAVPADLAADMRAAGEYLGWRVAITAEGTWQFFTGGD</sequence>
<evidence type="ECO:0000256" key="2">
    <source>
        <dbReference type="SAM" id="Phobius"/>
    </source>
</evidence>
<organism evidence="3 4">
    <name type="scientific">Xylanimonas cellulosilytica (strain DSM 15894 / JCM 12276 / CECT 5975 / KCTC 9989 / LMG 20990 / NBRC 107835 / XIL07)</name>
    <dbReference type="NCBI Taxonomy" id="446471"/>
    <lineage>
        <taxon>Bacteria</taxon>
        <taxon>Bacillati</taxon>
        <taxon>Actinomycetota</taxon>
        <taxon>Actinomycetes</taxon>
        <taxon>Micrococcales</taxon>
        <taxon>Promicromonosporaceae</taxon>
        <taxon>Xylanimonas</taxon>
    </lineage>
</organism>